<organism evidence="1 2">
    <name type="scientific">Fluviicola chungangensis</name>
    <dbReference type="NCBI Taxonomy" id="2597671"/>
    <lineage>
        <taxon>Bacteria</taxon>
        <taxon>Pseudomonadati</taxon>
        <taxon>Bacteroidota</taxon>
        <taxon>Flavobacteriia</taxon>
        <taxon>Flavobacteriales</taxon>
        <taxon>Crocinitomicaceae</taxon>
        <taxon>Fluviicola</taxon>
    </lineage>
</organism>
<dbReference type="AlphaFoldDB" id="A0A556N7H2"/>
<dbReference type="EMBL" id="VLPL01000001">
    <property type="protein sequence ID" value="TSJ48127.1"/>
    <property type="molecule type" value="Genomic_DNA"/>
</dbReference>
<evidence type="ECO:0000313" key="2">
    <source>
        <dbReference type="Proteomes" id="UP000316008"/>
    </source>
</evidence>
<gene>
    <name evidence="1" type="ORF">FO442_03050</name>
</gene>
<protein>
    <recommendedName>
        <fullName evidence="3">Tetratricopeptide repeat protein</fullName>
    </recommendedName>
</protein>
<proteinExistence type="predicted"/>
<reference evidence="1 2" key="1">
    <citation type="submission" date="2019-07" db="EMBL/GenBank/DDBJ databases">
        <authorList>
            <person name="Huq M.A."/>
        </authorList>
    </citation>
    <scope>NUCLEOTIDE SEQUENCE [LARGE SCALE GENOMIC DNA]</scope>
    <source>
        <strain evidence="1 2">MAH-3</strain>
    </source>
</reference>
<keyword evidence="2" id="KW-1185">Reference proteome</keyword>
<evidence type="ECO:0000313" key="1">
    <source>
        <dbReference type="EMBL" id="TSJ48127.1"/>
    </source>
</evidence>
<accession>A0A556N7H2</accession>
<name>A0A556N7H2_9FLAO</name>
<sequence length="343" mass="38753">MKQILTICTISLLIFSSCRTTQGMRIEVQRPATISINPQIKSLALLNHSIPGKAGLLEGTLTLETPKQDKELSNECIRGIDELLRTSSRFQIMRCDSSMLASKATSVDFGSPMTWEQADSICKQYGTDAVLSLEFFDTDFSVINSAATAATTVQNVLNGNGAEVEITGKATARAGFRLYYPADKTILYEDRYKQDRTWIQRSSNPVEALARLIKRNDALVNVSYFTGQSFAHDLVPLYFWEQRMMYVGKKGRMKIGARQALTRDWEGALNTWKEEYDSNPKSKIKARAAYNIALAYEVLNDLQNAKLWVQKSYVEGGKDEALYYSNILEKRIRDFGILENQTR</sequence>
<evidence type="ECO:0008006" key="3">
    <source>
        <dbReference type="Google" id="ProtNLM"/>
    </source>
</evidence>
<dbReference type="Proteomes" id="UP000316008">
    <property type="component" value="Unassembled WGS sequence"/>
</dbReference>
<dbReference type="OrthoDB" id="632318at2"/>
<dbReference type="InterPro" id="IPR045921">
    <property type="entry name" value="DUF6340"/>
</dbReference>
<dbReference type="Pfam" id="PF19867">
    <property type="entry name" value="DUF6340"/>
    <property type="match status" value="1"/>
</dbReference>
<comment type="caution">
    <text evidence="1">The sequence shown here is derived from an EMBL/GenBank/DDBJ whole genome shotgun (WGS) entry which is preliminary data.</text>
</comment>
<dbReference type="PROSITE" id="PS51257">
    <property type="entry name" value="PROKAR_LIPOPROTEIN"/>
    <property type="match status" value="1"/>
</dbReference>
<dbReference type="RefSeq" id="WP_144331662.1">
    <property type="nucleotide sequence ID" value="NZ_VLPL01000001.1"/>
</dbReference>